<name>A0A5N5SLJ0_9CRUS</name>
<evidence type="ECO:0000256" key="1">
    <source>
        <dbReference type="ARBA" id="ARBA00009995"/>
    </source>
</evidence>
<dbReference type="Gene3D" id="3.40.50.2000">
    <property type="entry name" value="Glycogen Phosphorylase B"/>
    <property type="match status" value="1"/>
</dbReference>
<keyword evidence="2" id="KW-0328">Glycosyltransferase</keyword>
<dbReference type="EMBL" id="SEYY01023277">
    <property type="protein sequence ID" value="KAB7494965.1"/>
    <property type="molecule type" value="Genomic_DNA"/>
</dbReference>
<evidence type="ECO:0000256" key="3">
    <source>
        <dbReference type="ARBA" id="ARBA00022679"/>
    </source>
</evidence>
<evidence type="ECO:0000256" key="5">
    <source>
        <dbReference type="SAM" id="SignalP"/>
    </source>
</evidence>
<comment type="similarity">
    <text evidence="1">Belongs to the UDP-glycosyltransferase family.</text>
</comment>
<keyword evidence="4" id="KW-1133">Transmembrane helix</keyword>
<dbReference type="SUPFAM" id="SSF53756">
    <property type="entry name" value="UDP-Glycosyltransferase/glycogen phosphorylase"/>
    <property type="match status" value="1"/>
</dbReference>
<dbReference type="GO" id="GO:0008194">
    <property type="term" value="F:UDP-glycosyltransferase activity"/>
    <property type="evidence" value="ECO:0007669"/>
    <property type="project" value="InterPro"/>
</dbReference>
<dbReference type="Pfam" id="PF00201">
    <property type="entry name" value="UDPGT"/>
    <property type="match status" value="1"/>
</dbReference>
<dbReference type="AlphaFoldDB" id="A0A5N5SLJ0"/>
<feature type="chain" id="PRO_5024294729" evidence="5">
    <location>
        <begin position="18"/>
        <end position="457"/>
    </location>
</feature>
<feature type="signal peptide" evidence="5">
    <location>
        <begin position="1"/>
        <end position="17"/>
    </location>
</feature>
<comment type="caution">
    <text evidence="6">The sequence shown here is derived from an EMBL/GenBank/DDBJ whole genome shotgun (WGS) entry which is preliminary data.</text>
</comment>
<feature type="transmembrane region" description="Helical" evidence="4">
    <location>
        <begin position="403"/>
        <end position="430"/>
    </location>
</feature>
<dbReference type="PANTHER" id="PTHR48043:SF159">
    <property type="entry name" value="EG:EG0003.4 PROTEIN-RELATED"/>
    <property type="match status" value="1"/>
</dbReference>
<keyword evidence="7" id="KW-1185">Reference proteome</keyword>
<sequence length="457" mass="52574">VNRMLLLWLALIPLCCGYNILVSIPNVEKSESTLAFYVTNGLLDAGHNVTLITSFKFTREHKNLKVIWIPEILTASEKIMDDAGLDWEKDFYNLLASYEDIKIKTFLKDKRILEIFKNRNTFDLLLSLSHFCESSFIFLMNNDIPFVQIVTPGMEIFPLANDGHLVSPAVMPNLRSAYSEYMTFWERTKNLLSILDYYYGTRKAARVYMESVTKKFPDLEEYDRFYDRVSLTLINSHFTLDGPFPLLPNHVEIGSIHCRKALPLREVDKELADFVEGSGDAGHPKTKVFISHCGNLGTQETKYHGVPVLGLPIGFDQPRSCAKMVKKGQALTLQWDTLTVEKIVESLNTLVNNPSYRENMKTLSKIVQDQKDTPMDRAIWWIEYVIRHKGAPHLTYAGKHLSLFQYVMLDVILVWLCVFLFLIFSVFYVIKIICCKERGRKDGKAIGSPRKNVKKYQ</sequence>
<evidence type="ECO:0000256" key="2">
    <source>
        <dbReference type="ARBA" id="ARBA00022676"/>
    </source>
</evidence>
<protein>
    <submittedName>
        <fullName evidence="6">UDP-glucuronosyltransferase</fullName>
    </submittedName>
</protein>
<evidence type="ECO:0000313" key="7">
    <source>
        <dbReference type="Proteomes" id="UP000326759"/>
    </source>
</evidence>
<dbReference type="InterPro" id="IPR002213">
    <property type="entry name" value="UDP_glucos_trans"/>
</dbReference>
<feature type="non-terminal residue" evidence="6">
    <location>
        <position position="1"/>
    </location>
</feature>
<proteinExistence type="inferred from homology"/>
<keyword evidence="3 6" id="KW-0808">Transferase</keyword>
<dbReference type="OrthoDB" id="5835829at2759"/>
<organism evidence="6 7">
    <name type="scientific">Armadillidium nasatum</name>
    <dbReference type="NCBI Taxonomy" id="96803"/>
    <lineage>
        <taxon>Eukaryota</taxon>
        <taxon>Metazoa</taxon>
        <taxon>Ecdysozoa</taxon>
        <taxon>Arthropoda</taxon>
        <taxon>Crustacea</taxon>
        <taxon>Multicrustacea</taxon>
        <taxon>Malacostraca</taxon>
        <taxon>Eumalacostraca</taxon>
        <taxon>Peracarida</taxon>
        <taxon>Isopoda</taxon>
        <taxon>Oniscidea</taxon>
        <taxon>Crinocheta</taxon>
        <taxon>Armadillidiidae</taxon>
        <taxon>Armadillidium</taxon>
    </lineage>
</organism>
<keyword evidence="4" id="KW-0472">Membrane</keyword>
<reference evidence="6 7" key="1">
    <citation type="journal article" date="2019" name="PLoS Biol.">
        <title>Sex chromosomes control vertical transmission of feminizing Wolbachia symbionts in an isopod.</title>
        <authorList>
            <person name="Becking T."/>
            <person name="Chebbi M.A."/>
            <person name="Giraud I."/>
            <person name="Moumen B."/>
            <person name="Laverre T."/>
            <person name="Caubet Y."/>
            <person name="Peccoud J."/>
            <person name="Gilbert C."/>
            <person name="Cordaux R."/>
        </authorList>
    </citation>
    <scope>NUCLEOTIDE SEQUENCE [LARGE SCALE GENOMIC DNA]</scope>
    <source>
        <strain evidence="6">ANa2</strain>
        <tissue evidence="6">Whole body excluding digestive tract and cuticle</tissue>
    </source>
</reference>
<accession>A0A5N5SLJ0</accession>
<dbReference type="PANTHER" id="PTHR48043">
    <property type="entry name" value="EG:EG0003.4 PROTEIN-RELATED"/>
    <property type="match status" value="1"/>
</dbReference>
<keyword evidence="5" id="KW-0732">Signal</keyword>
<evidence type="ECO:0000313" key="6">
    <source>
        <dbReference type="EMBL" id="KAB7494965.1"/>
    </source>
</evidence>
<dbReference type="InterPro" id="IPR050271">
    <property type="entry name" value="UDP-glycosyltransferase"/>
</dbReference>
<gene>
    <name evidence="6" type="ORF">Anas_05669</name>
</gene>
<evidence type="ECO:0000256" key="4">
    <source>
        <dbReference type="SAM" id="Phobius"/>
    </source>
</evidence>
<dbReference type="Proteomes" id="UP000326759">
    <property type="component" value="Unassembled WGS sequence"/>
</dbReference>
<keyword evidence="4" id="KW-0812">Transmembrane</keyword>